<evidence type="ECO:0000313" key="2">
    <source>
        <dbReference type="EMBL" id="GAA3956145.1"/>
    </source>
</evidence>
<dbReference type="RefSeq" id="WP_344781956.1">
    <property type="nucleotide sequence ID" value="NZ_BAAAZW010000003.1"/>
</dbReference>
<sequence>MSIPIADYPRDRYGLIRRAAAQKIGITDDELGAAVKRSELVRLTRGVFMVAPPETEAQTPTVREEEYRLRCIAAATSARTGEALLSHTSAAALHGLPLLTPDRGTVHLTRRRHGGGSVRDGRHRHPGPVPAEDVVEIDGLAVTSLRRTVLDVARAGTFAQALTAVDGGLARGLTRDELTAGLAGRATGGIGTARRAVVCGNRLAESPGESWSRAQMIAGGLPVPQLQRRHTAGSKEYRVDFDWDGVLVGEFDGLVKYRGRLRPGETPNDAVIREKLREDALRNEGIAVIRWTWRTLERGEMVTLVRSWLVRTGVLSS</sequence>
<gene>
    <name evidence="2" type="ORF">GCM10022231_13650</name>
</gene>
<dbReference type="Proteomes" id="UP001418444">
    <property type="component" value="Unassembled WGS sequence"/>
</dbReference>
<reference evidence="3" key="1">
    <citation type="journal article" date="2019" name="Int. J. Syst. Evol. Microbiol.">
        <title>The Global Catalogue of Microorganisms (GCM) 10K type strain sequencing project: providing services to taxonomists for standard genome sequencing and annotation.</title>
        <authorList>
            <consortium name="The Broad Institute Genomics Platform"/>
            <consortium name="The Broad Institute Genome Sequencing Center for Infectious Disease"/>
            <person name="Wu L."/>
            <person name="Ma J."/>
        </authorList>
    </citation>
    <scope>NUCLEOTIDE SEQUENCE [LARGE SCALE GENOMIC DNA]</scope>
    <source>
        <strain evidence="3">JCM 16923</strain>
    </source>
</reference>
<name>A0ABP7NXH4_9ACTN</name>
<comment type="caution">
    <text evidence="2">The sequence shown here is derived from an EMBL/GenBank/DDBJ whole genome shotgun (WGS) entry which is preliminary data.</text>
</comment>
<proteinExistence type="predicted"/>
<organism evidence="2 3">
    <name type="scientific">Gordonia caeni</name>
    <dbReference type="NCBI Taxonomy" id="1007097"/>
    <lineage>
        <taxon>Bacteria</taxon>
        <taxon>Bacillati</taxon>
        <taxon>Actinomycetota</taxon>
        <taxon>Actinomycetes</taxon>
        <taxon>Mycobacteriales</taxon>
        <taxon>Gordoniaceae</taxon>
        <taxon>Gordonia</taxon>
    </lineage>
</organism>
<dbReference type="EMBL" id="BAAAZW010000003">
    <property type="protein sequence ID" value="GAA3956145.1"/>
    <property type="molecule type" value="Genomic_DNA"/>
</dbReference>
<accession>A0ABP7NXH4</accession>
<feature type="region of interest" description="Disordered" evidence="1">
    <location>
        <begin position="112"/>
        <end position="131"/>
    </location>
</feature>
<keyword evidence="3" id="KW-1185">Reference proteome</keyword>
<evidence type="ECO:0000313" key="3">
    <source>
        <dbReference type="Proteomes" id="UP001418444"/>
    </source>
</evidence>
<protein>
    <recommendedName>
        <fullName evidence="4">Type IV toxin-antitoxin system AbiEi family antitoxin domain-containing protein</fullName>
    </recommendedName>
</protein>
<evidence type="ECO:0000256" key="1">
    <source>
        <dbReference type="SAM" id="MobiDB-lite"/>
    </source>
</evidence>
<evidence type="ECO:0008006" key="4">
    <source>
        <dbReference type="Google" id="ProtNLM"/>
    </source>
</evidence>